<feature type="region of interest" description="Disordered" evidence="1">
    <location>
        <begin position="15"/>
        <end position="75"/>
    </location>
</feature>
<feature type="compositionally biased region" description="Polar residues" evidence="1">
    <location>
        <begin position="48"/>
        <end position="57"/>
    </location>
</feature>
<proteinExistence type="predicted"/>
<gene>
    <name evidence="2" type="ORF">E2C01_029356</name>
</gene>
<dbReference type="Proteomes" id="UP000324222">
    <property type="component" value="Unassembled WGS sequence"/>
</dbReference>
<name>A0A5B7ERM2_PORTR</name>
<reference evidence="2 3" key="1">
    <citation type="submission" date="2019-05" db="EMBL/GenBank/DDBJ databases">
        <title>Another draft genome of Portunus trituberculatus and its Hox gene families provides insights of decapod evolution.</title>
        <authorList>
            <person name="Jeong J.-H."/>
            <person name="Song I."/>
            <person name="Kim S."/>
            <person name="Choi T."/>
            <person name="Kim D."/>
            <person name="Ryu S."/>
            <person name="Kim W."/>
        </authorList>
    </citation>
    <scope>NUCLEOTIDE SEQUENCE [LARGE SCALE GENOMIC DNA]</scope>
    <source>
        <tissue evidence="2">Muscle</tissue>
    </source>
</reference>
<keyword evidence="3" id="KW-1185">Reference proteome</keyword>
<dbReference type="OrthoDB" id="10045204at2759"/>
<dbReference type="EMBL" id="VSRR010003380">
    <property type="protein sequence ID" value="MPC35918.1"/>
    <property type="molecule type" value="Genomic_DNA"/>
</dbReference>
<sequence length="317" mass="34227">MSPVMLEQVPVYESIVPGQRIGGGGPPNPDSDSEDPLYSTVKPKNRVKGNNQQMVNSETEKNEMVNKSKKAGKNASKCSVEGIDNHGFVESPTLFSDPPQGTQTTIPQISLKAPLPKLSENAHGLEMARQGHDSFLMGNNSSTTDTDVWGSSSGVCWEEASGGSEQGLGRKFCCHHPAFDLFVLQGLVRPVFVDSLRLIIEYLVQPFITGVLKPLLVTVHAASLHLILTQHTITTAATSATTTITHLAFPAVKCGFGNFFSQLEFDFGGLEGRDGLHGPRVILTHREFHGGLAAGAKLSQHDSNTCPGQERLCYFKD</sequence>
<comment type="caution">
    <text evidence="2">The sequence shown here is derived from an EMBL/GenBank/DDBJ whole genome shotgun (WGS) entry which is preliminary data.</text>
</comment>
<evidence type="ECO:0000313" key="2">
    <source>
        <dbReference type="EMBL" id="MPC35918.1"/>
    </source>
</evidence>
<evidence type="ECO:0000313" key="3">
    <source>
        <dbReference type="Proteomes" id="UP000324222"/>
    </source>
</evidence>
<evidence type="ECO:0000256" key="1">
    <source>
        <dbReference type="SAM" id="MobiDB-lite"/>
    </source>
</evidence>
<protein>
    <submittedName>
        <fullName evidence="2">Uncharacterized protein</fullName>
    </submittedName>
</protein>
<dbReference type="AlphaFoldDB" id="A0A5B7ERM2"/>
<organism evidence="2 3">
    <name type="scientific">Portunus trituberculatus</name>
    <name type="common">Swimming crab</name>
    <name type="synonym">Neptunus trituberculatus</name>
    <dbReference type="NCBI Taxonomy" id="210409"/>
    <lineage>
        <taxon>Eukaryota</taxon>
        <taxon>Metazoa</taxon>
        <taxon>Ecdysozoa</taxon>
        <taxon>Arthropoda</taxon>
        <taxon>Crustacea</taxon>
        <taxon>Multicrustacea</taxon>
        <taxon>Malacostraca</taxon>
        <taxon>Eumalacostraca</taxon>
        <taxon>Eucarida</taxon>
        <taxon>Decapoda</taxon>
        <taxon>Pleocyemata</taxon>
        <taxon>Brachyura</taxon>
        <taxon>Eubrachyura</taxon>
        <taxon>Portunoidea</taxon>
        <taxon>Portunidae</taxon>
        <taxon>Portuninae</taxon>
        <taxon>Portunus</taxon>
    </lineage>
</organism>
<accession>A0A5B7ERM2</accession>